<dbReference type="Gene3D" id="2.40.30.10">
    <property type="entry name" value="Translation factors"/>
    <property type="match status" value="1"/>
</dbReference>
<evidence type="ECO:0000256" key="5">
    <source>
        <dbReference type="ARBA" id="ARBA00022741"/>
    </source>
</evidence>
<keyword evidence="7 10" id="KW-0694">RNA-binding</keyword>
<protein>
    <recommendedName>
        <fullName evidence="10">tRNA-specific 2-thiouridylase MnmA</fullName>
        <ecNumber evidence="10">2.8.1.13</ecNumber>
    </recommendedName>
</protein>
<dbReference type="AlphaFoldDB" id="A0A2G9Z0D9"/>
<feature type="binding site" evidence="10">
    <location>
        <position position="42"/>
    </location>
    <ligand>
        <name>ATP</name>
        <dbReference type="ChEBI" id="CHEBI:30616"/>
    </ligand>
</feature>
<dbReference type="InterPro" id="IPR014729">
    <property type="entry name" value="Rossmann-like_a/b/a_fold"/>
</dbReference>
<comment type="subcellular location">
    <subcellularLocation>
        <location evidence="10">Cytoplasm</location>
    </subcellularLocation>
</comment>
<feature type="region of interest" description="Interaction with tRNA" evidence="10">
    <location>
        <begin position="316"/>
        <end position="317"/>
    </location>
</feature>
<keyword evidence="5 10" id="KW-0547">Nucleotide-binding</keyword>
<keyword evidence="2 10" id="KW-0820">tRNA-binding</keyword>
<comment type="function">
    <text evidence="10">Catalyzes the 2-thiolation of uridine at the wobble position (U34) of tRNA, leading to the formation of s(2)U34.</text>
</comment>
<dbReference type="GO" id="GO:0005737">
    <property type="term" value="C:cytoplasm"/>
    <property type="evidence" value="ECO:0007669"/>
    <property type="project" value="UniProtKB-SubCell"/>
</dbReference>
<keyword evidence="8" id="KW-1015">Disulfide bond</keyword>
<dbReference type="GO" id="GO:0002143">
    <property type="term" value="P:tRNA wobble position uridine thiolation"/>
    <property type="evidence" value="ECO:0007669"/>
    <property type="project" value="TreeGrafter"/>
</dbReference>
<comment type="similarity">
    <text evidence="10">Belongs to the MnmA/TRMU family.</text>
</comment>
<reference evidence="13 14" key="1">
    <citation type="submission" date="2017-09" db="EMBL/GenBank/DDBJ databases">
        <title>Depth-based differentiation of microbial function through sediment-hosted aquifers and enrichment of novel symbionts in the deep terrestrial subsurface.</title>
        <authorList>
            <person name="Probst A.J."/>
            <person name="Ladd B."/>
            <person name="Jarett J.K."/>
            <person name="Geller-Mcgrath D.E."/>
            <person name="Sieber C.M."/>
            <person name="Emerson J.B."/>
            <person name="Anantharaman K."/>
            <person name="Thomas B.C."/>
            <person name="Malmstrom R."/>
            <person name="Stieglmeier M."/>
            <person name="Klingl A."/>
            <person name="Woyke T."/>
            <person name="Ryan C.M."/>
            <person name="Banfield J.F."/>
        </authorList>
    </citation>
    <scope>NUCLEOTIDE SEQUENCE [LARGE SCALE GENOMIC DNA]</scope>
    <source>
        <strain evidence="13">CG23_combo_of_CG06-09_8_20_14_all_36_12</strain>
    </source>
</reference>
<dbReference type="Pfam" id="PF20258">
    <property type="entry name" value="tRNA_Me_trans_C"/>
    <property type="match status" value="1"/>
</dbReference>
<dbReference type="Pfam" id="PF03054">
    <property type="entry name" value="tRNA_Me_trans"/>
    <property type="match status" value="1"/>
</dbReference>
<evidence type="ECO:0000256" key="2">
    <source>
        <dbReference type="ARBA" id="ARBA00022555"/>
    </source>
</evidence>
<dbReference type="Gene3D" id="3.40.50.620">
    <property type="entry name" value="HUPs"/>
    <property type="match status" value="1"/>
</dbReference>
<feature type="site" description="Interaction with tRNA" evidence="10">
    <location>
        <position position="134"/>
    </location>
</feature>
<evidence type="ECO:0000256" key="1">
    <source>
        <dbReference type="ARBA" id="ARBA00022490"/>
    </source>
</evidence>
<evidence type="ECO:0000256" key="8">
    <source>
        <dbReference type="ARBA" id="ARBA00023157"/>
    </source>
</evidence>
<dbReference type="PANTHER" id="PTHR11933">
    <property type="entry name" value="TRNA 5-METHYLAMINOMETHYL-2-THIOURIDYLATE -METHYLTRANSFERASE"/>
    <property type="match status" value="1"/>
</dbReference>
<evidence type="ECO:0000313" key="14">
    <source>
        <dbReference type="Proteomes" id="UP000228681"/>
    </source>
</evidence>
<keyword evidence="4 10" id="KW-0819">tRNA processing</keyword>
<evidence type="ECO:0000256" key="7">
    <source>
        <dbReference type="ARBA" id="ARBA00022884"/>
    </source>
</evidence>
<dbReference type="NCBIfam" id="NF001138">
    <property type="entry name" value="PRK00143.1"/>
    <property type="match status" value="1"/>
</dbReference>
<feature type="binding site" evidence="10">
    <location>
        <begin position="16"/>
        <end position="23"/>
    </location>
    <ligand>
        <name>ATP</name>
        <dbReference type="ChEBI" id="CHEBI:30616"/>
    </ligand>
</feature>
<dbReference type="EMBL" id="PCRS01000020">
    <property type="protein sequence ID" value="PIP24965.1"/>
    <property type="molecule type" value="Genomic_DNA"/>
</dbReference>
<evidence type="ECO:0000256" key="9">
    <source>
        <dbReference type="ARBA" id="ARBA00051542"/>
    </source>
</evidence>
<comment type="caution">
    <text evidence="10">Lacks conserved residue(s) required for the propagation of feature annotation.</text>
</comment>
<dbReference type="SUPFAM" id="SSF52402">
    <property type="entry name" value="Adenine nucleotide alpha hydrolases-like"/>
    <property type="match status" value="1"/>
</dbReference>
<dbReference type="PANTHER" id="PTHR11933:SF5">
    <property type="entry name" value="MITOCHONDRIAL TRNA-SPECIFIC 2-THIOURIDYLASE 1"/>
    <property type="match status" value="1"/>
</dbReference>
<dbReference type="EC" id="2.8.1.13" evidence="10"/>
<evidence type="ECO:0000259" key="11">
    <source>
        <dbReference type="Pfam" id="PF20258"/>
    </source>
</evidence>
<dbReference type="InterPro" id="IPR004506">
    <property type="entry name" value="MnmA-like"/>
</dbReference>
<feature type="active site" description="Cysteine persulfide intermediate" evidence="10">
    <location>
        <position position="213"/>
    </location>
</feature>
<dbReference type="FunFam" id="2.30.30.280:FF:000001">
    <property type="entry name" value="tRNA-specific 2-thiouridylase MnmA"/>
    <property type="match status" value="1"/>
</dbReference>
<gene>
    <name evidence="10" type="primary">mnmA</name>
    <name evidence="13" type="ORF">COX34_01370</name>
</gene>
<accession>A0A2G9Z0D9</accession>
<dbReference type="GO" id="GO:0000049">
    <property type="term" value="F:tRNA binding"/>
    <property type="evidence" value="ECO:0007669"/>
    <property type="project" value="UniProtKB-KW"/>
</dbReference>
<evidence type="ECO:0000313" key="13">
    <source>
        <dbReference type="EMBL" id="PIP24965.1"/>
    </source>
</evidence>
<dbReference type="Pfam" id="PF20259">
    <property type="entry name" value="tRNA_Me_trans_M"/>
    <property type="match status" value="1"/>
</dbReference>
<dbReference type="FunFam" id="3.40.50.620:FF:000115">
    <property type="entry name" value="tRNA-specific 2-thiouridylase MnmA"/>
    <property type="match status" value="1"/>
</dbReference>
<organism evidence="13 14">
    <name type="scientific">Candidatus Nealsonbacteria bacterium CG23_combo_of_CG06-09_8_20_14_all_36_12</name>
    <dbReference type="NCBI Taxonomy" id="1974718"/>
    <lineage>
        <taxon>Bacteria</taxon>
        <taxon>Candidatus Nealsoniibacteriota</taxon>
    </lineage>
</organism>
<dbReference type="HAMAP" id="MF_00144">
    <property type="entry name" value="tRNA_thiouridyl_MnmA"/>
    <property type="match status" value="1"/>
</dbReference>
<feature type="domain" description="tRNA-specific 2-thiouridylase MnmA-like central" evidence="12">
    <location>
        <begin position="220"/>
        <end position="281"/>
    </location>
</feature>
<evidence type="ECO:0000256" key="3">
    <source>
        <dbReference type="ARBA" id="ARBA00022679"/>
    </source>
</evidence>
<evidence type="ECO:0000256" key="10">
    <source>
        <dbReference type="HAMAP-Rule" id="MF_00144"/>
    </source>
</evidence>
<dbReference type="CDD" id="cd01998">
    <property type="entry name" value="MnmA_TRMU-like"/>
    <property type="match status" value="1"/>
</dbReference>
<dbReference type="GO" id="GO:0005524">
    <property type="term" value="F:ATP binding"/>
    <property type="evidence" value="ECO:0007669"/>
    <property type="project" value="UniProtKB-KW"/>
</dbReference>
<dbReference type="InterPro" id="IPR046884">
    <property type="entry name" value="MnmA-like_central"/>
</dbReference>
<feature type="site" description="Interaction with tRNA" evidence="10">
    <location>
        <position position="350"/>
    </location>
</feature>
<dbReference type="InterPro" id="IPR023382">
    <property type="entry name" value="MnmA-like_central_sf"/>
</dbReference>
<name>A0A2G9Z0D9_9BACT</name>
<keyword evidence="6 10" id="KW-0067">ATP-binding</keyword>
<evidence type="ECO:0000256" key="6">
    <source>
        <dbReference type="ARBA" id="ARBA00022840"/>
    </source>
</evidence>
<feature type="domain" description="tRNA-specific 2-thiouridylase MnmA-like C-terminal" evidence="11">
    <location>
        <begin position="290"/>
        <end position="366"/>
    </location>
</feature>
<dbReference type="Proteomes" id="UP000228681">
    <property type="component" value="Unassembled WGS sequence"/>
</dbReference>
<comment type="caution">
    <text evidence="13">The sequence shown here is derived from an EMBL/GenBank/DDBJ whole genome shotgun (WGS) entry which is preliminary data.</text>
</comment>
<comment type="catalytic activity">
    <reaction evidence="9 10">
        <text>S-sulfanyl-L-cysteinyl-[protein] + uridine(34) in tRNA + AH2 + ATP = 2-thiouridine(34) in tRNA + L-cysteinyl-[protein] + A + AMP + diphosphate + H(+)</text>
        <dbReference type="Rhea" id="RHEA:47032"/>
        <dbReference type="Rhea" id="RHEA-COMP:10131"/>
        <dbReference type="Rhea" id="RHEA-COMP:11726"/>
        <dbReference type="Rhea" id="RHEA-COMP:11727"/>
        <dbReference type="Rhea" id="RHEA-COMP:11728"/>
        <dbReference type="ChEBI" id="CHEBI:13193"/>
        <dbReference type="ChEBI" id="CHEBI:15378"/>
        <dbReference type="ChEBI" id="CHEBI:17499"/>
        <dbReference type="ChEBI" id="CHEBI:29950"/>
        <dbReference type="ChEBI" id="CHEBI:30616"/>
        <dbReference type="ChEBI" id="CHEBI:33019"/>
        <dbReference type="ChEBI" id="CHEBI:61963"/>
        <dbReference type="ChEBI" id="CHEBI:65315"/>
        <dbReference type="ChEBI" id="CHEBI:87170"/>
        <dbReference type="ChEBI" id="CHEBI:456215"/>
        <dbReference type="EC" id="2.8.1.13"/>
    </reaction>
</comment>
<feature type="binding site" evidence="10">
    <location>
        <position position="133"/>
    </location>
    <ligand>
        <name>ATP</name>
        <dbReference type="ChEBI" id="CHEBI:30616"/>
    </ligand>
</feature>
<feature type="region of interest" description="Interaction with tRNA" evidence="10">
    <location>
        <begin position="163"/>
        <end position="165"/>
    </location>
</feature>
<dbReference type="GO" id="GO:0103016">
    <property type="term" value="F:tRNA-uridine 2-sulfurtransferase activity"/>
    <property type="evidence" value="ECO:0007669"/>
    <property type="project" value="UniProtKB-EC"/>
</dbReference>
<sequence length="367" mass="41729">MKKSKVKSQKSKVIVAMSGGVDSSVAAALLKRAGFNVIGVFMKFWTEDIKGAINRCCSPEAEKRARKVAQILKIPFYVFNFEKEFKKRIVDYFLKEYKKSLTPNPCVVCNKEIKLGLLLEKAQALGVDFVATGHYARINRLTNSTIVENVDQIRLLPAKDKEKDQSYFLWMLNQKQLKRILFPIGDYTKNEVRKLAKKFKLPVTKTPESQEICFIRTTINDFLTRHIKQKPGKIVDTQRKILGQHQGLAFYTIGQRKGIGLAGGPYYVSDKDLKKNLLIVTKNEKDLLKKELIAKNVNWTSNQIPKLSIKIKAKIRYCHNPAPATLTKNLELRSYKLIFKKSQQAITPGQSVVFYKGNELLGGGIIC</sequence>
<keyword evidence="1 10" id="KW-0963">Cytoplasm</keyword>
<evidence type="ECO:0000256" key="4">
    <source>
        <dbReference type="ARBA" id="ARBA00022694"/>
    </source>
</evidence>
<dbReference type="Gene3D" id="2.30.30.280">
    <property type="entry name" value="Adenine nucleotide alpha hydrolases-like domains"/>
    <property type="match status" value="1"/>
</dbReference>
<dbReference type="FunFam" id="2.40.30.10:FF:000023">
    <property type="entry name" value="tRNA-specific 2-thiouridylase MnmA"/>
    <property type="match status" value="1"/>
</dbReference>
<evidence type="ECO:0000259" key="12">
    <source>
        <dbReference type="Pfam" id="PF20259"/>
    </source>
</evidence>
<dbReference type="InterPro" id="IPR046885">
    <property type="entry name" value="MnmA-like_C"/>
</dbReference>
<dbReference type="NCBIfam" id="TIGR00420">
    <property type="entry name" value="trmU"/>
    <property type="match status" value="1"/>
</dbReference>
<keyword evidence="3 10" id="KW-0808">Transferase</keyword>
<feature type="active site" description="Nucleophile" evidence="10">
    <location>
        <position position="109"/>
    </location>
</feature>
<proteinExistence type="inferred from homology"/>